<dbReference type="InterPro" id="IPR000515">
    <property type="entry name" value="MetI-like"/>
</dbReference>
<feature type="transmembrane region" description="Helical" evidence="7">
    <location>
        <begin position="265"/>
        <end position="282"/>
    </location>
</feature>
<feature type="transmembrane region" description="Helical" evidence="7">
    <location>
        <begin position="231"/>
        <end position="253"/>
    </location>
</feature>
<dbReference type="PANTHER" id="PTHR43744:SF9">
    <property type="entry name" value="POLYGALACTURONAN_RHAMNOGALACTURONAN TRANSPORT SYSTEM PERMEASE PROTEIN YTCP"/>
    <property type="match status" value="1"/>
</dbReference>
<evidence type="ECO:0000313" key="10">
    <source>
        <dbReference type="Proteomes" id="UP000247476"/>
    </source>
</evidence>
<accession>A0A2V5K4N8</accession>
<evidence type="ECO:0000256" key="5">
    <source>
        <dbReference type="ARBA" id="ARBA00022989"/>
    </source>
</evidence>
<protein>
    <submittedName>
        <fullName evidence="9">Sugar ABC transporter permease</fullName>
    </submittedName>
</protein>
<dbReference type="PANTHER" id="PTHR43744">
    <property type="entry name" value="ABC TRANSPORTER PERMEASE PROTEIN MG189-RELATED-RELATED"/>
    <property type="match status" value="1"/>
</dbReference>
<dbReference type="InterPro" id="IPR035906">
    <property type="entry name" value="MetI-like_sf"/>
</dbReference>
<dbReference type="GO" id="GO:0055085">
    <property type="term" value="P:transmembrane transport"/>
    <property type="evidence" value="ECO:0007669"/>
    <property type="project" value="InterPro"/>
</dbReference>
<dbReference type="EMBL" id="QJVJ01000005">
    <property type="protein sequence ID" value="PYI54269.1"/>
    <property type="molecule type" value="Genomic_DNA"/>
</dbReference>
<dbReference type="GO" id="GO:0005886">
    <property type="term" value="C:plasma membrane"/>
    <property type="evidence" value="ECO:0007669"/>
    <property type="project" value="UniProtKB-SubCell"/>
</dbReference>
<dbReference type="RefSeq" id="WP_110840330.1">
    <property type="nucleotide sequence ID" value="NZ_QJVJ01000005.1"/>
</dbReference>
<evidence type="ECO:0000256" key="4">
    <source>
        <dbReference type="ARBA" id="ARBA00022692"/>
    </source>
</evidence>
<keyword evidence="3" id="KW-1003">Cell membrane</keyword>
<feature type="transmembrane region" description="Helical" evidence="7">
    <location>
        <begin position="75"/>
        <end position="100"/>
    </location>
</feature>
<dbReference type="Pfam" id="PF00528">
    <property type="entry name" value="BPD_transp_1"/>
    <property type="match status" value="1"/>
</dbReference>
<feature type="transmembrane region" description="Helical" evidence="7">
    <location>
        <begin position="143"/>
        <end position="164"/>
    </location>
</feature>
<evidence type="ECO:0000256" key="6">
    <source>
        <dbReference type="ARBA" id="ARBA00023136"/>
    </source>
</evidence>
<evidence type="ECO:0000256" key="3">
    <source>
        <dbReference type="ARBA" id="ARBA00022475"/>
    </source>
</evidence>
<dbReference type="Gene3D" id="1.10.3720.10">
    <property type="entry name" value="MetI-like"/>
    <property type="match status" value="1"/>
</dbReference>
<name>A0A2V5K4N8_9BACL</name>
<comment type="caution">
    <text evidence="9">The sequence shown here is derived from an EMBL/GenBank/DDBJ whole genome shotgun (WGS) entry which is preliminary data.</text>
</comment>
<dbReference type="OrthoDB" id="9810086at2"/>
<dbReference type="PROSITE" id="PS51257">
    <property type="entry name" value="PROKAR_LIPOPROTEIN"/>
    <property type="match status" value="1"/>
</dbReference>
<reference evidence="9 10" key="1">
    <citation type="submission" date="2018-05" db="EMBL/GenBank/DDBJ databases">
        <title>Paenibacillus flagellatus sp. nov., isolated from selenium mineral soil.</title>
        <authorList>
            <person name="Dai X."/>
        </authorList>
    </citation>
    <scope>NUCLEOTIDE SEQUENCE [LARGE SCALE GENOMIC DNA]</scope>
    <source>
        <strain evidence="9 10">DXL2</strain>
    </source>
</reference>
<evidence type="ECO:0000256" key="2">
    <source>
        <dbReference type="ARBA" id="ARBA00022448"/>
    </source>
</evidence>
<keyword evidence="10" id="KW-1185">Reference proteome</keyword>
<evidence type="ECO:0000256" key="7">
    <source>
        <dbReference type="RuleBase" id="RU363032"/>
    </source>
</evidence>
<keyword evidence="5 7" id="KW-1133">Transmembrane helix</keyword>
<sequence length="297" mass="33080">MNVRASEKSVAFSVIAYTVVSLAAVACLFPFLLILSGSLTLNESIVRDGYRLIPKQFSLTAYQTIFASPEPILRAYGVTTFVTVVGTTIGLFMTTMAGFVLQRKDFKYRNKIMFYIYFTTLFSGGLVPWYIMMTSYLKLTNTYTALIFPSLASPFLIILMRSFIKSAVPDEVIESAKIDGANDFKMYYRIVMPLAMPGIATVGLFMALGYWNSWFLSSLFINDPNKFELQYYLYNIINTMSFLADLGASAGITLSGDIPMESTKLAMSLVVTGPILLLYPFVQRYFVKGLTVGAVKG</sequence>
<evidence type="ECO:0000313" key="9">
    <source>
        <dbReference type="EMBL" id="PYI54269.1"/>
    </source>
</evidence>
<comment type="similarity">
    <text evidence="7">Belongs to the binding-protein-dependent transport system permease family.</text>
</comment>
<feature type="transmembrane region" description="Helical" evidence="7">
    <location>
        <begin position="112"/>
        <end position="131"/>
    </location>
</feature>
<keyword evidence="2 7" id="KW-0813">Transport</keyword>
<proteinExistence type="inferred from homology"/>
<dbReference type="PROSITE" id="PS50928">
    <property type="entry name" value="ABC_TM1"/>
    <property type="match status" value="1"/>
</dbReference>
<comment type="subcellular location">
    <subcellularLocation>
        <location evidence="1 7">Cell membrane</location>
        <topology evidence="1 7">Multi-pass membrane protein</topology>
    </subcellularLocation>
</comment>
<dbReference type="Proteomes" id="UP000247476">
    <property type="component" value="Unassembled WGS sequence"/>
</dbReference>
<dbReference type="AlphaFoldDB" id="A0A2V5K4N8"/>
<feature type="transmembrane region" description="Helical" evidence="7">
    <location>
        <begin position="190"/>
        <end position="211"/>
    </location>
</feature>
<dbReference type="CDD" id="cd06261">
    <property type="entry name" value="TM_PBP2"/>
    <property type="match status" value="1"/>
</dbReference>
<keyword evidence="6 7" id="KW-0472">Membrane</keyword>
<feature type="domain" description="ABC transmembrane type-1" evidence="8">
    <location>
        <begin position="76"/>
        <end position="282"/>
    </location>
</feature>
<evidence type="ECO:0000259" key="8">
    <source>
        <dbReference type="PROSITE" id="PS50928"/>
    </source>
</evidence>
<evidence type="ECO:0000256" key="1">
    <source>
        <dbReference type="ARBA" id="ARBA00004651"/>
    </source>
</evidence>
<organism evidence="9 10">
    <name type="scientific">Paenibacillus flagellatus</name>
    <dbReference type="NCBI Taxonomy" id="2211139"/>
    <lineage>
        <taxon>Bacteria</taxon>
        <taxon>Bacillati</taxon>
        <taxon>Bacillota</taxon>
        <taxon>Bacilli</taxon>
        <taxon>Bacillales</taxon>
        <taxon>Paenibacillaceae</taxon>
        <taxon>Paenibacillus</taxon>
    </lineage>
</organism>
<dbReference type="SUPFAM" id="SSF161098">
    <property type="entry name" value="MetI-like"/>
    <property type="match status" value="1"/>
</dbReference>
<feature type="transmembrane region" description="Helical" evidence="7">
    <location>
        <begin position="12"/>
        <end position="35"/>
    </location>
</feature>
<keyword evidence="4 7" id="KW-0812">Transmembrane</keyword>
<gene>
    <name evidence="9" type="ORF">DLM86_12370</name>
</gene>